<keyword evidence="1" id="KW-0732">Signal</keyword>
<dbReference type="PANTHER" id="PTHR31084">
    <property type="entry name" value="ALPHA-L-FUCOSIDASE 2"/>
    <property type="match status" value="1"/>
</dbReference>
<dbReference type="Pfam" id="PF22124">
    <property type="entry name" value="Glyco_hydro_95_cat"/>
    <property type="match status" value="1"/>
</dbReference>
<name>A0ABT1J9R9_9ACTN</name>
<dbReference type="InterPro" id="IPR012341">
    <property type="entry name" value="6hp_glycosidase-like_sf"/>
</dbReference>
<feature type="domain" description="Glycosyl hydrolase family 95 catalytic" evidence="2">
    <location>
        <begin position="339"/>
        <end position="578"/>
    </location>
</feature>
<reference evidence="3 4" key="1">
    <citation type="submission" date="2022-06" db="EMBL/GenBank/DDBJ databases">
        <title>Sequencing the genomes of 1000 actinobacteria strains.</title>
        <authorList>
            <person name="Klenk H.-P."/>
        </authorList>
    </citation>
    <scope>NUCLEOTIDE SEQUENCE [LARGE SCALE GENOMIC DNA]</scope>
    <source>
        <strain evidence="3 4">DSM 41656</strain>
    </source>
</reference>
<dbReference type="Gene3D" id="2.60.40.1180">
    <property type="entry name" value="Golgi alpha-mannosidase II"/>
    <property type="match status" value="1"/>
</dbReference>
<dbReference type="InterPro" id="IPR008928">
    <property type="entry name" value="6-hairpin_glycosidase_sf"/>
</dbReference>
<evidence type="ECO:0000313" key="3">
    <source>
        <dbReference type="EMBL" id="MCP2314198.1"/>
    </source>
</evidence>
<sequence length="801" mass="87002">MIDPARDFTRRRVLSVLAGGIAAGVAWPTAVAAARCAQEATAPAKSTTDASEWAALSAVLDSHQVAYDAPSTISNTTSFSPDGPLMGNGTVLAFMGGDRRTQRIHISRTDMWEDMSASNRDVHFTGFGGFSISSATTTDGVFGYRQDLPTAQLTAVSEAGFRTRTWLSAVENLIVSEISNSTARELGVDVLIWTMPPSSSVNTITTTSTGHDAAHGIAYATKEARSDKYDWSVNAAVAVRVLKKTTTYTTVDASTSKLSFKLAAGETVTLVAAVEGGKDSPTYVQDATATVLARSNASVLASAEGTHRAWWQRYWMKSHIQLAGQSRTLERLYYGQLYQLGCALAAQSEHNAGLATALFPWTAHANPAWQGDYTMNTDVQRPMHVSVGANRTDHIANYSRVMEDFWEVGRSLASDPAVLNDLVRGTGHPTFTTGIRGVLFPTHIGPWGSRTEYFRGPNDFWHSPSNGASAVVPLVKYWRYTRDATYLSATLYPMLKDLAQFWEDFLVWDAGRSRYVVYGATFETASQHHNPILDLMACHFVLTSAIEAGAALRVDAPDRARWQQILKQLSPYPTGKIGSGPGTGVTTFVEADGVAPKSYNNPEVIHGTYFFNAIGMSDLSDAERVRSFITYLQTWNSDKAMRAAVAATTVGADITKLVDSISANIINPAPGDWVGMRNNHTYGDIGASIYLGFVHNSLLQSDEGFVHVFPNWYKDQQASFTRLRANGAFLVDAAQDQSGTVTSLSILSEQGLRLAVFNPWQGVVPRVYENGVQISATKSTNSLGEVYTFPTRAGATYALKR</sequence>
<gene>
    <name evidence="3" type="ORF">FHR36_007397</name>
</gene>
<comment type="caution">
    <text evidence="3">The sequence shown here is derived from an EMBL/GenBank/DDBJ whole genome shotgun (WGS) entry which is preliminary data.</text>
</comment>
<organism evidence="3 4">
    <name type="scientific">Kitasatospora paracochleata</name>
    <dbReference type="NCBI Taxonomy" id="58354"/>
    <lineage>
        <taxon>Bacteria</taxon>
        <taxon>Bacillati</taxon>
        <taxon>Actinomycetota</taxon>
        <taxon>Actinomycetes</taxon>
        <taxon>Kitasatosporales</taxon>
        <taxon>Streptomycetaceae</taxon>
        <taxon>Kitasatospora</taxon>
    </lineage>
</organism>
<protein>
    <recommendedName>
        <fullName evidence="2">Glycosyl hydrolase family 95 catalytic domain-containing protein</fullName>
    </recommendedName>
</protein>
<dbReference type="PROSITE" id="PS51318">
    <property type="entry name" value="TAT"/>
    <property type="match status" value="1"/>
</dbReference>
<dbReference type="InterPro" id="IPR006311">
    <property type="entry name" value="TAT_signal"/>
</dbReference>
<proteinExistence type="predicted"/>
<dbReference type="Gene3D" id="1.50.10.10">
    <property type="match status" value="1"/>
</dbReference>
<accession>A0ABT1J9R9</accession>
<dbReference type="RefSeq" id="WP_253804526.1">
    <property type="nucleotide sequence ID" value="NZ_BAAAUB010000015.1"/>
</dbReference>
<evidence type="ECO:0000313" key="4">
    <source>
        <dbReference type="Proteomes" id="UP001206483"/>
    </source>
</evidence>
<feature type="chain" id="PRO_5046702778" description="Glycosyl hydrolase family 95 catalytic domain-containing protein" evidence="1">
    <location>
        <begin position="33"/>
        <end position="801"/>
    </location>
</feature>
<dbReference type="SUPFAM" id="SSF48208">
    <property type="entry name" value="Six-hairpin glycosidases"/>
    <property type="match status" value="1"/>
</dbReference>
<evidence type="ECO:0000259" key="2">
    <source>
        <dbReference type="Pfam" id="PF22124"/>
    </source>
</evidence>
<feature type="signal peptide" evidence="1">
    <location>
        <begin position="1"/>
        <end position="32"/>
    </location>
</feature>
<dbReference type="Proteomes" id="UP001206483">
    <property type="component" value="Unassembled WGS sequence"/>
</dbReference>
<keyword evidence="4" id="KW-1185">Reference proteome</keyword>
<dbReference type="InterPro" id="IPR054363">
    <property type="entry name" value="GH95_cat"/>
</dbReference>
<evidence type="ECO:0000256" key="1">
    <source>
        <dbReference type="SAM" id="SignalP"/>
    </source>
</evidence>
<dbReference type="InterPro" id="IPR013780">
    <property type="entry name" value="Glyco_hydro_b"/>
</dbReference>
<dbReference type="PANTHER" id="PTHR31084:SF0">
    <property type="entry name" value="ALPHA-L-FUCOSIDASE 2"/>
    <property type="match status" value="1"/>
</dbReference>
<dbReference type="EMBL" id="JAMZDX010000008">
    <property type="protein sequence ID" value="MCP2314198.1"/>
    <property type="molecule type" value="Genomic_DNA"/>
</dbReference>